<name>A0A5C3QEI3_9AGAR</name>
<sequence>MSHGRRPSISNWLTRSSSSTKSSSRNPYSPSKPVRISEPKFMRSLESLNHTRTGSLGSGAQVVRTPQDALMTLGDVQQSYEQESIMTTDPRHFGATSYSPSTYDEEDQQLDHAEALGESPELPPLPLSPVASTSSSDILSSIPLCPASPTRPTRAPPPPPVPRAVTTFRSSLKNVSPMSNEFPNVPPLPSSVTSSPDQPPFQAIVMLGNPSSAIDRSKIIVSLETETRTYKTTISTLTSRPSHLATFLMSLLPDIEESDELSVYSNSEEQSMYHRFLAKDGMLSSAPFTLHIFLDRPSASYAHVLSYLRSSAASPTMPDTLPRNVKLQTSTAGPSRFDALLDLRDEAAYLGLTALMKICNEELRQRLSVMSHPPIRSSPFTHSASSSRSLPLLSNAKHHEHGSSSGDKPGADSSHSGYDPEGVAEEEPRRVLRTPVSLHRQPNMNSTASSSSTAEQKLSSPRPCQVPQSLTGRWI</sequence>
<feature type="compositionally biased region" description="Low complexity" evidence="1">
    <location>
        <begin position="8"/>
        <end position="32"/>
    </location>
</feature>
<dbReference type="Gene3D" id="3.30.710.10">
    <property type="entry name" value="Potassium Channel Kv1.1, Chain A"/>
    <property type="match status" value="1"/>
</dbReference>
<protein>
    <recommendedName>
        <fullName evidence="4">BTB domain-containing protein</fullName>
    </recommendedName>
</protein>
<dbReference type="OrthoDB" id="3363734at2759"/>
<evidence type="ECO:0008006" key="4">
    <source>
        <dbReference type="Google" id="ProtNLM"/>
    </source>
</evidence>
<evidence type="ECO:0000256" key="1">
    <source>
        <dbReference type="SAM" id="MobiDB-lite"/>
    </source>
</evidence>
<evidence type="ECO:0000313" key="3">
    <source>
        <dbReference type="Proteomes" id="UP000305067"/>
    </source>
</evidence>
<reference evidence="2 3" key="1">
    <citation type="journal article" date="2019" name="Nat. Ecol. Evol.">
        <title>Megaphylogeny resolves global patterns of mushroom evolution.</title>
        <authorList>
            <person name="Varga T."/>
            <person name="Krizsan K."/>
            <person name="Foldi C."/>
            <person name="Dima B."/>
            <person name="Sanchez-Garcia M."/>
            <person name="Sanchez-Ramirez S."/>
            <person name="Szollosi G.J."/>
            <person name="Szarkandi J.G."/>
            <person name="Papp V."/>
            <person name="Albert L."/>
            <person name="Andreopoulos W."/>
            <person name="Angelini C."/>
            <person name="Antonin V."/>
            <person name="Barry K.W."/>
            <person name="Bougher N.L."/>
            <person name="Buchanan P."/>
            <person name="Buyck B."/>
            <person name="Bense V."/>
            <person name="Catcheside P."/>
            <person name="Chovatia M."/>
            <person name="Cooper J."/>
            <person name="Damon W."/>
            <person name="Desjardin D."/>
            <person name="Finy P."/>
            <person name="Geml J."/>
            <person name="Haridas S."/>
            <person name="Hughes K."/>
            <person name="Justo A."/>
            <person name="Karasinski D."/>
            <person name="Kautmanova I."/>
            <person name="Kiss B."/>
            <person name="Kocsube S."/>
            <person name="Kotiranta H."/>
            <person name="LaButti K.M."/>
            <person name="Lechner B.E."/>
            <person name="Liimatainen K."/>
            <person name="Lipzen A."/>
            <person name="Lukacs Z."/>
            <person name="Mihaltcheva S."/>
            <person name="Morgado L.N."/>
            <person name="Niskanen T."/>
            <person name="Noordeloos M.E."/>
            <person name="Ohm R.A."/>
            <person name="Ortiz-Santana B."/>
            <person name="Ovrebo C."/>
            <person name="Racz N."/>
            <person name="Riley R."/>
            <person name="Savchenko A."/>
            <person name="Shiryaev A."/>
            <person name="Soop K."/>
            <person name="Spirin V."/>
            <person name="Szebenyi C."/>
            <person name="Tomsovsky M."/>
            <person name="Tulloss R.E."/>
            <person name="Uehling J."/>
            <person name="Grigoriev I.V."/>
            <person name="Vagvolgyi C."/>
            <person name="Papp T."/>
            <person name="Martin F.M."/>
            <person name="Miettinen O."/>
            <person name="Hibbett D.S."/>
            <person name="Nagy L.G."/>
        </authorList>
    </citation>
    <scope>NUCLEOTIDE SEQUENCE [LARGE SCALE GENOMIC DNA]</scope>
    <source>
        <strain evidence="2 3">CBS 309.79</strain>
    </source>
</reference>
<keyword evidence="3" id="KW-1185">Reference proteome</keyword>
<feature type="region of interest" description="Disordered" evidence="1">
    <location>
        <begin position="175"/>
        <end position="196"/>
    </location>
</feature>
<dbReference type="Proteomes" id="UP000305067">
    <property type="component" value="Unassembled WGS sequence"/>
</dbReference>
<feature type="region of interest" description="Disordered" evidence="1">
    <location>
        <begin position="1"/>
        <end position="39"/>
    </location>
</feature>
<dbReference type="InterPro" id="IPR011333">
    <property type="entry name" value="SKP1/BTB/POZ_sf"/>
</dbReference>
<accession>A0A5C3QEI3</accession>
<dbReference type="SUPFAM" id="SSF54695">
    <property type="entry name" value="POZ domain"/>
    <property type="match status" value="1"/>
</dbReference>
<feature type="region of interest" description="Disordered" evidence="1">
    <location>
        <begin position="396"/>
        <end position="475"/>
    </location>
</feature>
<gene>
    <name evidence="2" type="ORF">BDV98DRAFT_569073</name>
</gene>
<feature type="compositionally biased region" description="Polar residues" evidence="1">
    <location>
        <begin position="466"/>
        <end position="475"/>
    </location>
</feature>
<dbReference type="STRING" id="1884261.A0A5C3QEI3"/>
<dbReference type="AlphaFoldDB" id="A0A5C3QEI3"/>
<dbReference type="EMBL" id="ML178828">
    <property type="protein sequence ID" value="TFL00483.1"/>
    <property type="molecule type" value="Genomic_DNA"/>
</dbReference>
<feature type="compositionally biased region" description="Low complexity" evidence="1">
    <location>
        <begin position="128"/>
        <end position="153"/>
    </location>
</feature>
<feature type="region of interest" description="Disordered" evidence="1">
    <location>
        <begin position="117"/>
        <end position="160"/>
    </location>
</feature>
<proteinExistence type="predicted"/>
<organism evidence="2 3">
    <name type="scientific">Pterulicium gracile</name>
    <dbReference type="NCBI Taxonomy" id="1884261"/>
    <lineage>
        <taxon>Eukaryota</taxon>
        <taxon>Fungi</taxon>
        <taxon>Dikarya</taxon>
        <taxon>Basidiomycota</taxon>
        <taxon>Agaricomycotina</taxon>
        <taxon>Agaricomycetes</taxon>
        <taxon>Agaricomycetidae</taxon>
        <taxon>Agaricales</taxon>
        <taxon>Pleurotineae</taxon>
        <taxon>Pterulaceae</taxon>
        <taxon>Pterulicium</taxon>
    </lineage>
</organism>
<evidence type="ECO:0000313" key="2">
    <source>
        <dbReference type="EMBL" id="TFL00483.1"/>
    </source>
</evidence>